<protein>
    <submittedName>
        <fullName evidence="2">Capsule assembly protein Wzi</fullName>
    </submittedName>
</protein>
<reference evidence="2 3" key="1">
    <citation type="submission" date="2017-04" db="EMBL/GenBank/DDBJ databases">
        <title>Genome Sequence of Marinobacter salarius strain SMR5 Isolated from a culture of the Diatom Skeletonema marinoi.</title>
        <authorList>
            <person name="Topel M."/>
            <person name="Pinder M.I.M."/>
            <person name="Johansson O.N."/>
            <person name="Kourtchenko O."/>
            <person name="Godhe A."/>
            <person name="Clarke A.K."/>
        </authorList>
    </citation>
    <scope>NUCLEOTIDE SEQUENCE [LARGE SCALE GENOMIC DNA]</scope>
    <source>
        <strain evidence="2 3">SMR5</strain>
    </source>
</reference>
<feature type="signal peptide" evidence="1">
    <location>
        <begin position="1"/>
        <end position="27"/>
    </location>
</feature>
<organism evidence="2 3">
    <name type="scientific">Marinobacter salarius</name>
    <dbReference type="NCBI Taxonomy" id="1420917"/>
    <lineage>
        <taxon>Bacteria</taxon>
        <taxon>Pseudomonadati</taxon>
        <taxon>Pseudomonadota</taxon>
        <taxon>Gammaproteobacteria</taxon>
        <taxon>Pseudomonadales</taxon>
        <taxon>Marinobacteraceae</taxon>
        <taxon>Marinobacter</taxon>
    </lineage>
</organism>
<evidence type="ECO:0000256" key="1">
    <source>
        <dbReference type="SAM" id="SignalP"/>
    </source>
</evidence>
<dbReference type="Gene3D" id="2.40.160.130">
    <property type="entry name" value="Capsule assembly protein Wzi"/>
    <property type="match status" value="1"/>
</dbReference>
<dbReference type="Proteomes" id="UP000193100">
    <property type="component" value="Chromosome"/>
</dbReference>
<dbReference type="PROSITE" id="PS51257">
    <property type="entry name" value="PROKAR_LIPOPROTEIN"/>
    <property type="match status" value="1"/>
</dbReference>
<evidence type="ECO:0000313" key="2">
    <source>
        <dbReference type="EMBL" id="ARM83529.1"/>
    </source>
</evidence>
<keyword evidence="1" id="KW-0732">Signal</keyword>
<dbReference type="AlphaFoldDB" id="A0A1W6K897"/>
<dbReference type="InterPro" id="IPR026950">
    <property type="entry name" value="Caps_assemb_Wzi"/>
</dbReference>
<name>A0A1W6K897_9GAMM</name>
<dbReference type="RefSeq" id="WP_085679910.1">
    <property type="nucleotide sequence ID" value="NZ_CP020931.1"/>
</dbReference>
<dbReference type="GeneID" id="77255404"/>
<feature type="chain" id="PRO_5012280790" evidence="1">
    <location>
        <begin position="28"/>
        <end position="497"/>
    </location>
</feature>
<evidence type="ECO:0000313" key="3">
    <source>
        <dbReference type="Proteomes" id="UP000193100"/>
    </source>
</evidence>
<dbReference type="Pfam" id="PF14052">
    <property type="entry name" value="Caps_assemb_Wzi"/>
    <property type="match status" value="1"/>
</dbReference>
<accession>A0A1W6K897</accession>
<dbReference type="EMBL" id="CP020931">
    <property type="protein sequence ID" value="ARM83529.1"/>
    <property type="molecule type" value="Genomic_DNA"/>
</dbReference>
<sequence>MTSKHWTLVGGAVACLIAATYSSAAFSAPWLKPGDNRARFALQKLADRGHLNRTTSTWPVMMGTVHSGLGREAGNDAPAIGSALAYLKFEMDEQGQQGWRAEYELGATSEPTFVRGFQAGPRETAETSLNVQWQGESWAFGIKPGLEANPEDDDTFRLDGSYLAATAGNWVFGAGAIDRWWGPGWQSSLILSNNARPMPAVWLNRKNAAEPETSWLKWIGPWQFTTFAGQLESERAVPEAKMIGMRLTVRPIDGLDIGFSRAIMFGGEGRPEGASTIWNALIGRDNGQLEENDPGNQLASIDARYGFSIGDQAMGVYGQMMGEDEAGAFPARKSWLLGTDWTTQLLESDQQWFVEYANTLADDFLGNAMPNITYTHSRYRSGYRHKGRNMASTFDGDTETLTLGVFNFFPDGRNLSASLGYLDLNKDGANRTVIPDDDIFYNVPEGDQKAAIASVGYGTQFLNGWLDLTAQVTDKKIELLGGEKDQWSVGAAWRYRF</sequence>
<dbReference type="InterPro" id="IPR038636">
    <property type="entry name" value="Wzi_sf"/>
</dbReference>
<proteinExistence type="predicted"/>
<gene>
    <name evidence="2" type="ORF">MARSALSMR5_01437</name>
</gene>